<dbReference type="EMBL" id="JANIEX010000081">
    <property type="protein sequence ID" value="KAJ3574074.1"/>
    <property type="molecule type" value="Genomic_DNA"/>
</dbReference>
<dbReference type="Pfam" id="PF00067">
    <property type="entry name" value="p450"/>
    <property type="match status" value="1"/>
</dbReference>
<dbReference type="Gene3D" id="1.10.630.10">
    <property type="entry name" value="Cytochrome P450"/>
    <property type="match status" value="1"/>
</dbReference>
<evidence type="ECO:0000256" key="4">
    <source>
        <dbReference type="ARBA" id="ARBA00022617"/>
    </source>
</evidence>
<protein>
    <recommendedName>
        <fullName evidence="12">Cytochrome P450</fullName>
    </recommendedName>
</protein>
<evidence type="ECO:0008006" key="12">
    <source>
        <dbReference type="Google" id="ProtNLM"/>
    </source>
</evidence>
<evidence type="ECO:0000256" key="1">
    <source>
        <dbReference type="ARBA" id="ARBA00001971"/>
    </source>
</evidence>
<keyword evidence="7" id="KW-0408">Iron</keyword>
<keyword evidence="11" id="KW-1185">Reference proteome</keyword>
<comment type="pathway">
    <text evidence="2">Secondary metabolite biosynthesis.</text>
</comment>
<keyword evidence="6" id="KW-0560">Oxidoreductase</keyword>
<gene>
    <name evidence="10" type="ORF">NP233_g2002</name>
</gene>
<accession>A0AAD5VZ42</accession>
<dbReference type="GO" id="GO:0004497">
    <property type="term" value="F:monooxygenase activity"/>
    <property type="evidence" value="ECO:0007669"/>
    <property type="project" value="UniProtKB-KW"/>
</dbReference>
<evidence type="ECO:0000256" key="6">
    <source>
        <dbReference type="ARBA" id="ARBA00023002"/>
    </source>
</evidence>
<dbReference type="InterPro" id="IPR050364">
    <property type="entry name" value="Cytochrome_P450_fung"/>
</dbReference>
<evidence type="ECO:0000256" key="3">
    <source>
        <dbReference type="ARBA" id="ARBA00010617"/>
    </source>
</evidence>
<evidence type="ECO:0000256" key="7">
    <source>
        <dbReference type="ARBA" id="ARBA00023004"/>
    </source>
</evidence>
<dbReference type="Proteomes" id="UP001213000">
    <property type="component" value="Unassembled WGS sequence"/>
</dbReference>
<proteinExistence type="inferred from homology"/>
<comment type="cofactor">
    <cofactor evidence="1">
        <name>heme</name>
        <dbReference type="ChEBI" id="CHEBI:30413"/>
    </cofactor>
</comment>
<reference evidence="10" key="1">
    <citation type="submission" date="2022-07" db="EMBL/GenBank/DDBJ databases">
        <title>Genome Sequence of Leucocoprinus birnbaumii.</title>
        <authorList>
            <person name="Buettner E."/>
        </authorList>
    </citation>
    <scope>NUCLEOTIDE SEQUENCE</scope>
    <source>
        <strain evidence="10">VT141</strain>
    </source>
</reference>
<keyword evidence="9" id="KW-1133">Transmembrane helix</keyword>
<dbReference type="GO" id="GO:0016705">
    <property type="term" value="F:oxidoreductase activity, acting on paired donors, with incorporation or reduction of molecular oxygen"/>
    <property type="evidence" value="ECO:0007669"/>
    <property type="project" value="InterPro"/>
</dbReference>
<organism evidence="10 11">
    <name type="scientific">Leucocoprinus birnbaumii</name>
    <dbReference type="NCBI Taxonomy" id="56174"/>
    <lineage>
        <taxon>Eukaryota</taxon>
        <taxon>Fungi</taxon>
        <taxon>Dikarya</taxon>
        <taxon>Basidiomycota</taxon>
        <taxon>Agaricomycotina</taxon>
        <taxon>Agaricomycetes</taxon>
        <taxon>Agaricomycetidae</taxon>
        <taxon>Agaricales</taxon>
        <taxon>Agaricineae</taxon>
        <taxon>Agaricaceae</taxon>
        <taxon>Leucocoprinus</taxon>
    </lineage>
</organism>
<evidence type="ECO:0000256" key="2">
    <source>
        <dbReference type="ARBA" id="ARBA00005179"/>
    </source>
</evidence>
<dbReference type="InterPro" id="IPR002401">
    <property type="entry name" value="Cyt_P450_E_grp-I"/>
</dbReference>
<dbReference type="PRINTS" id="PR00463">
    <property type="entry name" value="EP450I"/>
</dbReference>
<dbReference type="AlphaFoldDB" id="A0AAD5VZ42"/>
<keyword evidence="9" id="KW-0472">Membrane</keyword>
<evidence type="ECO:0000313" key="10">
    <source>
        <dbReference type="EMBL" id="KAJ3574074.1"/>
    </source>
</evidence>
<sequence>MLSWYITFLACLILPSLLVGFISKKRTYGRKPPGPRGWPLIGNISDIPKKNPWYTYTNWRKTYGDIVYLELFGKPTVILNNLEDIHVLLDKRSAITASRPRMVMANELMSWDWDFAHMPHNDYWRQHRKVFHQYFQQRNIPQHFPVFRKATSVLLNQLIKSPEQFRAHFRQFAGTVVLKLTYDHEVVGEDDYYVKLADKALEGLLQVVHVGASPVDLFPILKYLPAWTPGVQFKREAQIYSKWAKDLRNVPFERAKSEMASGSLGVCFISESLNKGEVDDEIIGNAAAIAYLAGSDTTVSVIAAFVLAMIHFPEVQERAQKEIDDLTGGLRLPDFDDQPLLPYIDAIIAELFRWATPTPLGSFPLSMFA</sequence>
<name>A0AAD5VZ42_9AGAR</name>
<comment type="similarity">
    <text evidence="3">Belongs to the cytochrome P450 family.</text>
</comment>
<evidence type="ECO:0000256" key="5">
    <source>
        <dbReference type="ARBA" id="ARBA00022723"/>
    </source>
</evidence>
<keyword evidence="4" id="KW-0349">Heme</keyword>
<keyword evidence="8" id="KW-0503">Monooxygenase</keyword>
<dbReference type="PANTHER" id="PTHR46300">
    <property type="entry name" value="P450, PUTATIVE (EUROFUNG)-RELATED-RELATED"/>
    <property type="match status" value="1"/>
</dbReference>
<dbReference type="InterPro" id="IPR036396">
    <property type="entry name" value="Cyt_P450_sf"/>
</dbReference>
<comment type="caution">
    <text evidence="10">The sequence shown here is derived from an EMBL/GenBank/DDBJ whole genome shotgun (WGS) entry which is preliminary data.</text>
</comment>
<evidence type="ECO:0000313" key="11">
    <source>
        <dbReference type="Proteomes" id="UP001213000"/>
    </source>
</evidence>
<dbReference type="PANTHER" id="PTHR46300:SF7">
    <property type="entry name" value="P450, PUTATIVE (EUROFUNG)-RELATED"/>
    <property type="match status" value="1"/>
</dbReference>
<dbReference type="InterPro" id="IPR001128">
    <property type="entry name" value="Cyt_P450"/>
</dbReference>
<feature type="transmembrane region" description="Helical" evidence="9">
    <location>
        <begin position="6"/>
        <end position="23"/>
    </location>
</feature>
<dbReference type="SUPFAM" id="SSF48264">
    <property type="entry name" value="Cytochrome P450"/>
    <property type="match status" value="1"/>
</dbReference>
<dbReference type="GO" id="GO:0020037">
    <property type="term" value="F:heme binding"/>
    <property type="evidence" value="ECO:0007669"/>
    <property type="project" value="InterPro"/>
</dbReference>
<keyword evidence="5" id="KW-0479">Metal-binding</keyword>
<evidence type="ECO:0000256" key="9">
    <source>
        <dbReference type="SAM" id="Phobius"/>
    </source>
</evidence>
<evidence type="ECO:0000256" key="8">
    <source>
        <dbReference type="ARBA" id="ARBA00023033"/>
    </source>
</evidence>
<dbReference type="GO" id="GO:0005506">
    <property type="term" value="F:iron ion binding"/>
    <property type="evidence" value="ECO:0007669"/>
    <property type="project" value="InterPro"/>
</dbReference>
<keyword evidence="9" id="KW-0812">Transmembrane</keyword>